<dbReference type="KEGG" id="hfl:PUV54_14065"/>
<comment type="similarity">
    <text evidence="1">Belongs to the YciI family.</text>
</comment>
<sequence>MKVMLLASEAPEDFALRDNKEKFDAYMGEWYAYGDAMTKEGVFISGAPLEPPSSATVVSVRNGVRKVEDGPFPDAKEQLGGFFIIDTADMNAAADWAARCPAAKNGVVEARPVMEYEGEE</sequence>
<evidence type="ECO:0000256" key="1">
    <source>
        <dbReference type="ARBA" id="ARBA00007689"/>
    </source>
</evidence>
<evidence type="ECO:0000259" key="2">
    <source>
        <dbReference type="Pfam" id="PF03795"/>
    </source>
</evidence>
<dbReference type="AlphaFoldDB" id="A0AAF0CGT3"/>
<dbReference type="Pfam" id="PF03795">
    <property type="entry name" value="YCII"/>
    <property type="match status" value="1"/>
</dbReference>
<dbReference type="SUPFAM" id="SSF54909">
    <property type="entry name" value="Dimeric alpha+beta barrel"/>
    <property type="match status" value="1"/>
</dbReference>
<dbReference type="Proteomes" id="UP001214043">
    <property type="component" value="Chromosome"/>
</dbReference>
<accession>A0AAF0CGT3</accession>
<protein>
    <submittedName>
        <fullName evidence="3">YciI family protein</fullName>
    </submittedName>
</protein>
<dbReference type="EMBL" id="CP118166">
    <property type="protein sequence ID" value="WDI31077.1"/>
    <property type="molecule type" value="Genomic_DNA"/>
</dbReference>
<dbReference type="PANTHER" id="PTHR35174">
    <property type="entry name" value="BLL7171 PROTEIN-RELATED"/>
    <property type="match status" value="1"/>
</dbReference>
<dbReference type="PANTHER" id="PTHR35174:SF3">
    <property type="entry name" value="BLL7171 PROTEIN"/>
    <property type="match status" value="1"/>
</dbReference>
<dbReference type="Gene3D" id="3.30.70.1060">
    <property type="entry name" value="Dimeric alpha+beta barrel"/>
    <property type="match status" value="1"/>
</dbReference>
<proteinExistence type="inferred from homology"/>
<dbReference type="InterPro" id="IPR005545">
    <property type="entry name" value="YCII"/>
</dbReference>
<organism evidence="3 4">
    <name type="scientific">Hyphococcus flavus</name>
    <dbReference type="NCBI Taxonomy" id="1866326"/>
    <lineage>
        <taxon>Bacteria</taxon>
        <taxon>Pseudomonadati</taxon>
        <taxon>Pseudomonadota</taxon>
        <taxon>Alphaproteobacteria</taxon>
        <taxon>Parvularculales</taxon>
        <taxon>Parvularculaceae</taxon>
        <taxon>Hyphococcus</taxon>
    </lineage>
</organism>
<evidence type="ECO:0000313" key="3">
    <source>
        <dbReference type="EMBL" id="WDI31077.1"/>
    </source>
</evidence>
<feature type="domain" description="YCII-related" evidence="2">
    <location>
        <begin position="1"/>
        <end position="116"/>
    </location>
</feature>
<evidence type="ECO:0000313" key="4">
    <source>
        <dbReference type="Proteomes" id="UP001214043"/>
    </source>
</evidence>
<keyword evidence="4" id="KW-1185">Reference proteome</keyword>
<name>A0AAF0CGT3_9PROT</name>
<dbReference type="InterPro" id="IPR011008">
    <property type="entry name" value="Dimeric_a/b-barrel"/>
</dbReference>
<dbReference type="RefSeq" id="WP_274492899.1">
    <property type="nucleotide sequence ID" value="NZ_CP118166.1"/>
</dbReference>
<gene>
    <name evidence="3" type="ORF">PUV54_14065</name>
</gene>
<reference evidence="3" key="1">
    <citation type="submission" date="2023-02" db="EMBL/GenBank/DDBJ databases">
        <title>Genome sequence of Hyphococcus flavus.</title>
        <authorList>
            <person name="Rong J.-C."/>
            <person name="Zhao Q."/>
            <person name="Yi M."/>
            <person name="Wu J.-Y."/>
        </authorList>
    </citation>
    <scope>NUCLEOTIDE SEQUENCE</scope>
    <source>
        <strain evidence="3">MCCC 1K03223</strain>
    </source>
</reference>